<keyword evidence="6" id="KW-1133">Transmembrane helix</keyword>
<organism evidence="7 8">
    <name type="scientific">Naegleria fowleri</name>
    <name type="common">Brain eating amoeba</name>
    <dbReference type="NCBI Taxonomy" id="5763"/>
    <lineage>
        <taxon>Eukaryota</taxon>
        <taxon>Discoba</taxon>
        <taxon>Heterolobosea</taxon>
        <taxon>Tetramitia</taxon>
        <taxon>Eutetramitia</taxon>
        <taxon>Vahlkampfiidae</taxon>
        <taxon>Naegleria</taxon>
    </lineage>
</organism>
<dbReference type="AlphaFoldDB" id="A0A6A5C493"/>
<dbReference type="VEuPathDB" id="AmoebaDB:FDP41_007324"/>
<sequence length="313" mass="35358">MASSLPTASTVLSSTMKSPPSESDGSTSEQGAETTTTQQQVVWYFAYGANMSSKVLIGRRKVKPMESYPCYVEGYDLVFNMKGLPYFEPAFASIEKRQGWRMHGVVHKITREQMDHIRRTEGGNGHDMDDFGYREITVQATIYQPWFTENDTNAATSYGTPNMYFQTVDAIALQGPPDINDANPSARYLNILRSGAKEYGIAKEWQDHLNNTLQEYKSAGAAKTFGKFSFVLIILPLFILPLIMIVLSHVVKVQTPYFVTRMFKHLGSLVWWVHDNIWSKLFGSGKTIEANSLFGDVQEQWTKLSQTNKLSFL</sequence>
<dbReference type="VEuPathDB" id="AmoebaDB:NF0122690"/>
<evidence type="ECO:0000313" key="7">
    <source>
        <dbReference type="EMBL" id="KAF0984147.1"/>
    </source>
</evidence>
<dbReference type="InterPro" id="IPR036568">
    <property type="entry name" value="GGCT-like_sf"/>
</dbReference>
<comment type="caution">
    <text evidence="7">The sequence shown here is derived from an EMBL/GenBank/DDBJ whole genome shotgun (WGS) entry which is preliminary data.</text>
</comment>
<keyword evidence="6" id="KW-0812">Transmembrane</keyword>
<keyword evidence="8" id="KW-1185">Reference proteome</keyword>
<dbReference type="Gene3D" id="3.10.490.10">
    <property type="entry name" value="Gamma-glutamyl cyclotransferase-like"/>
    <property type="match status" value="1"/>
</dbReference>
<keyword evidence="2" id="KW-0456">Lyase</keyword>
<feature type="binding site" evidence="4">
    <location>
        <position position="188"/>
    </location>
    <ligand>
        <name>substrate</name>
    </ligand>
</feature>
<feature type="region of interest" description="Disordered" evidence="5">
    <location>
        <begin position="1"/>
        <end position="34"/>
    </location>
</feature>
<feature type="active site" description="Proton acceptor" evidence="3">
    <location>
        <position position="121"/>
    </location>
</feature>
<evidence type="ECO:0000256" key="4">
    <source>
        <dbReference type="PIRSR" id="PIRSR617939-2"/>
    </source>
</evidence>
<proteinExistence type="predicted"/>
<dbReference type="VEuPathDB" id="AmoebaDB:NfTy_002330"/>
<reference evidence="7 8" key="1">
    <citation type="journal article" date="2019" name="Sci. Rep.">
        <title>Nanopore sequencing improves the draft genome of the human pathogenic amoeba Naegleria fowleri.</title>
        <authorList>
            <person name="Liechti N."/>
            <person name="Schurch N."/>
            <person name="Bruggmann R."/>
            <person name="Wittwer M."/>
        </authorList>
    </citation>
    <scope>NUCLEOTIDE SEQUENCE [LARGE SCALE GENOMIC DNA]</scope>
    <source>
        <strain evidence="7 8">ATCC 30894</strain>
    </source>
</reference>
<protein>
    <recommendedName>
        <fullName evidence="1">gamma-glutamylcyclotransferase</fullName>
        <ecNumber evidence="1">4.3.2.9</ecNumber>
    </recommendedName>
</protein>
<dbReference type="SUPFAM" id="SSF110857">
    <property type="entry name" value="Gamma-glutamyl cyclotransferase-like"/>
    <property type="match status" value="1"/>
</dbReference>
<dbReference type="Proteomes" id="UP000444721">
    <property type="component" value="Unassembled WGS sequence"/>
</dbReference>
<evidence type="ECO:0000256" key="1">
    <source>
        <dbReference type="ARBA" id="ARBA00012346"/>
    </source>
</evidence>
<gene>
    <name evidence="7" type="ORF">FDP41_007324</name>
</gene>
<dbReference type="PANTHER" id="PTHR12935">
    <property type="entry name" value="GAMMA-GLUTAMYLCYCLOTRANSFERASE"/>
    <property type="match status" value="1"/>
</dbReference>
<evidence type="ECO:0000256" key="2">
    <source>
        <dbReference type="ARBA" id="ARBA00023239"/>
    </source>
</evidence>
<dbReference type="GeneID" id="68114542"/>
<dbReference type="InterPro" id="IPR013024">
    <property type="entry name" value="GGCT-like"/>
</dbReference>
<dbReference type="PANTHER" id="PTHR12935:SF0">
    <property type="entry name" value="GAMMA-GLUTAMYLCYCLOTRANSFERASE"/>
    <property type="match status" value="1"/>
</dbReference>
<feature type="compositionally biased region" description="Low complexity" evidence="5">
    <location>
        <begin position="25"/>
        <end position="34"/>
    </location>
</feature>
<evidence type="ECO:0000256" key="6">
    <source>
        <dbReference type="SAM" id="Phobius"/>
    </source>
</evidence>
<dbReference type="OrthoDB" id="2017317at2759"/>
<dbReference type="InterPro" id="IPR017939">
    <property type="entry name" value="G-Glutamylcylcotransferase"/>
</dbReference>
<feature type="compositionally biased region" description="Polar residues" evidence="5">
    <location>
        <begin position="1"/>
        <end position="24"/>
    </location>
</feature>
<keyword evidence="6" id="KW-0472">Membrane</keyword>
<feature type="transmembrane region" description="Helical" evidence="6">
    <location>
        <begin position="228"/>
        <end position="251"/>
    </location>
</feature>
<dbReference type="EC" id="4.3.2.9" evidence="1"/>
<dbReference type="GO" id="GO:0003839">
    <property type="term" value="F:gamma-glutamylcyclotransferase activity"/>
    <property type="evidence" value="ECO:0007669"/>
    <property type="project" value="UniProtKB-EC"/>
</dbReference>
<accession>A0A6A5C493</accession>
<dbReference type="RefSeq" id="XP_044568860.1">
    <property type="nucleotide sequence ID" value="XM_044711057.1"/>
</dbReference>
<evidence type="ECO:0000256" key="3">
    <source>
        <dbReference type="PIRSR" id="PIRSR617939-1"/>
    </source>
</evidence>
<dbReference type="CDD" id="cd06661">
    <property type="entry name" value="GGCT_like"/>
    <property type="match status" value="1"/>
</dbReference>
<evidence type="ECO:0000313" key="8">
    <source>
        <dbReference type="Proteomes" id="UP000444721"/>
    </source>
</evidence>
<dbReference type="OMA" id="HDTIWAG"/>
<dbReference type="EMBL" id="VFQX01000003">
    <property type="protein sequence ID" value="KAF0984147.1"/>
    <property type="molecule type" value="Genomic_DNA"/>
</dbReference>
<name>A0A6A5C493_NAEFO</name>
<evidence type="ECO:0000256" key="5">
    <source>
        <dbReference type="SAM" id="MobiDB-lite"/>
    </source>
</evidence>